<keyword evidence="3" id="KW-0964">Secreted</keyword>
<reference evidence="10 11" key="1">
    <citation type="journal article" date="2019" name="Front. Genet.">
        <title>Whole-Genome Sequencing of the Opportunistic Yeast Pathogen Candida inconspicua Uncovers Its Hybrid Origin.</title>
        <authorList>
            <person name="Mixao V."/>
            <person name="Hansen A.P."/>
            <person name="Saus E."/>
            <person name="Boekhout T."/>
            <person name="Lass-Florl C."/>
            <person name="Gabaldon T."/>
        </authorList>
    </citation>
    <scope>NUCLEOTIDE SEQUENCE [LARGE SCALE GENOMIC DNA]</scope>
    <source>
        <strain evidence="10 11">CBS 180</strain>
    </source>
</reference>
<dbReference type="STRING" id="52247.A0A4T0X178"/>
<organism evidence="10 11">
    <name type="scientific">Pichia inconspicua</name>
    <dbReference type="NCBI Taxonomy" id="52247"/>
    <lineage>
        <taxon>Eukaryota</taxon>
        <taxon>Fungi</taxon>
        <taxon>Dikarya</taxon>
        <taxon>Ascomycota</taxon>
        <taxon>Saccharomycotina</taxon>
        <taxon>Pichiomycetes</taxon>
        <taxon>Pichiales</taxon>
        <taxon>Pichiaceae</taxon>
        <taxon>Pichia</taxon>
    </lineage>
</organism>
<accession>A0A4T0X178</accession>
<dbReference type="InterPro" id="IPR054508">
    <property type="entry name" value="PIR1-like_C"/>
</dbReference>
<evidence type="ECO:0000259" key="9">
    <source>
        <dbReference type="Pfam" id="PF22799"/>
    </source>
</evidence>
<sequence length="279" mass="29495">MKFSLAVLTLVSSALAAYVPSEPWSTLTPQGEAHSCAATEYQSTFGIAISTVTEEIEKRGLATQVEDGQIQHTTGTAPIPTIATTSSEKDITITEKKTVTVTHPDVIVTQIGDGQIQAPNPTPKVTDIPVTVDHDGKKSVSISYSSLTSTSSYSYRPQSSKSASAKPTATNCPAAPIAHSATCKAEGDLTIVLKNGILYDSKNRIGSIVSNHQFQFDGPVPQAGAIYAAGWSIQDGKLALGGSTTFYECLSGTFYNLYDEKIAEQCSPVVLNVIDLVDC</sequence>
<dbReference type="GO" id="GO:0005199">
    <property type="term" value="F:structural constituent of cell wall"/>
    <property type="evidence" value="ECO:0007669"/>
    <property type="project" value="InterPro"/>
</dbReference>
<dbReference type="Pfam" id="PF00399">
    <property type="entry name" value="PIR"/>
    <property type="match status" value="1"/>
</dbReference>
<dbReference type="AlphaFoldDB" id="A0A4T0X178"/>
<protein>
    <recommendedName>
        <fullName evidence="9">Cell wall mannoprotein PIR1-like C-terminal domain-containing protein</fullName>
    </recommendedName>
</protein>
<name>A0A4T0X178_9ASCO</name>
<dbReference type="InterPro" id="IPR000420">
    <property type="entry name" value="Yeast_PIR_rpt"/>
</dbReference>
<keyword evidence="2" id="KW-0134">Cell wall</keyword>
<feature type="chain" id="PRO_5020945741" description="Cell wall mannoprotein PIR1-like C-terminal domain-containing protein" evidence="8">
    <location>
        <begin position="17"/>
        <end position="279"/>
    </location>
</feature>
<comment type="caution">
    <text evidence="10">The sequence shown here is derived from an EMBL/GenBank/DDBJ whole genome shotgun (WGS) entry which is preliminary data.</text>
</comment>
<dbReference type="OrthoDB" id="5415592at2759"/>
<dbReference type="GO" id="GO:0031505">
    <property type="term" value="P:fungal-type cell wall organization"/>
    <property type="evidence" value="ECO:0007669"/>
    <property type="project" value="UniProtKB-ARBA"/>
</dbReference>
<evidence type="ECO:0000256" key="6">
    <source>
        <dbReference type="ARBA" id="ARBA00038219"/>
    </source>
</evidence>
<gene>
    <name evidence="10" type="ORF">CANINC_002471</name>
</gene>
<evidence type="ECO:0000256" key="5">
    <source>
        <dbReference type="ARBA" id="ARBA00022737"/>
    </source>
</evidence>
<comment type="similarity">
    <text evidence="6">Belongs to the PIR protein family.</text>
</comment>
<dbReference type="PANTHER" id="PTHR47254:SF1">
    <property type="entry name" value="CELL WALL MANNOPROTEIN CIS3-RELATED"/>
    <property type="match status" value="1"/>
</dbReference>
<dbReference type="InterPro" id="IPR051153">
    <property type="entry name" value="Yeast_CWMannoprotein_PIR"/>
</dbReference>
<evidence type="ECO:0000256" key="4">
    <source>
        <dbReference type="ARBA" id="ARBA00022729"/>
    </source>
</evidence>
<evidence type="ECO:0000256" key="1">
    <source>
        <dbReference type="ARBA" id="ARBA00004191"/>
    </source>
</evidence>
<evidence type="ECO:0000256" key="3">
    <source>
        <dbReference type="ARBA" id="ARBA00022525"/>
    </source>
</evidence>
<keyword evidence="5" id="KW-0677">Repeat</keyword>
<feature type="domain" description="Cell wall mannoprotein PIR1-like C-terminal" evidence="9">
    <location>
        <begin position="196"/>
        <end position="269"/>
    </location>
</feature>
<dbReference type="Pfam" id="PF22799">
    <property type="entry name" value="PIR1-like_C"/>
    <property type="match status" value="1"/>
</dbReference>
<comment type="subcellular location">
    <subcellularLocation>
        <location evidence="1">Secreted</location>
        <location evidence="1">Cell wall</location>
    </subcellularLocation>
</comment>
<evidence type="ECO:0000256" key="2">
    <source>
        <dbReference type="ARBA" id="ARBA00022512"/>
    </source>
</evidence>
<dbReference type="PANTHER" id="PTHR47254">
    <property type="entry name" value="CELL WALL MANNOPROTEIN CIS3-RELATED"/>
    <property type="match status" value="1"/>
</dbReference>
<keyword evidence="11" id="KW-1185">Reference proteome</keyword>
<feature type="compositionally biased region" description="Low complexity" evidence="7">
    <location>
        <begin position="150"/>
        <end position="166"/>
    </location>
</feature>
<feature type="region of interest" description="Disordered" evidence="7">
    <location>
        <begin position="112"/>
        <end position="131"/>
    </location>
</feature>
<proteinExistence type="inferred from homology"/>
<dbReference type="Proteomes" id="UP000307173">
    <property type="component" value="Unassembled WGS sequence"/>
</dbReference>
<feature type="region of interest" description="Disordered" evidence="7">
    <location>
        <begin position="150"/>
        <end position="169"/>
    </location>
</feature>
<dbReference type="PROSITE" id="PS50256">
    <property type="entry name" value="PIR_REPEAT_2"/>
    <property type="match status" value="1"/>
</dbReference>
<dbReference type="EMBL" id="SELW01000396">
    <property type="protein sequence ID" value="TID28476.1"/>
    <property type="molecule type" value="Genomic_DNA"/>
</dbReference>
<evidence type="ECO:0000256" key="8">
    <source>
        <dbReference type="SAM" id="SignalP"/>
    </source>
</evidence>
<evidence type="ECO:0000256" key="7">
    <source>
        <dbReference type="SAM" id="MobiDB-lite"/>
    </source>
</evidence>
<evidence type="ECO:0000313" key="11">
    <source>
        <dbReference type="Proteomes" id="UP000307173"/>
    </source>
</evidence>
<dbReference type="GO" id="GO:0009277">
    <property type="term" value="C:fungal-type cell wall"/>
    <property type="evidence" value="ECO:0007669"/>
    <property type="project" value="TreeGrafter"/>
</dbReference>
<keyword evidence="4 8" id="KW-0732">Signal</keyword>
<evidence type="ECO:0000313" key="10">
    <source>
        <dbReference type="EMBL" id="TID28476.1"/>
    </source>
</evidence>
<feature type="signal peptide" evidence="8">
    <location>
        <begin position="1"/>
        <end position="16"/>
    </location>
</feature>